<feature type="transmembrane region" description="Helical" evidence="1">
    <location>
        <begin position="262"/>
        <end position="288"/>
    </location>
</feature>
<dbReference type="AlphaFoldDB" id="A0A4Q1ANR1"/>
<dbReference type="PANTHER" id="PTHR38457">
    <property type="entry name" value="REGULATOR ABRB-RELATED"/>
    <property type="match status" value="1"/>
</dbReference>
<keyword evidence="1" id="KW-1133">Transmembrane helix</keyword>
<feature type="transmembrane region" description="Helical" evidence="1">
    <location>
        <begin position="234"/>
        <end position="255"/>
    </location>
</feature>
<dbReference type="GO" id="GO:0004497">
    <property type="term" value="F:monooxygenase activity"/>
    <property type="evidence" value="ECO:0007669"/>
    <property type="project" value="UniProtKB-KW"/>
</dbReference>
<gene>
    <name evidence="2" type="ORF">CRV07_07875</name>
</gene>
<keyword evidence="1" id="KW-0472">Membrane</keyword>
<feature type="transmembrane region" description="Helical" evidence="1">
    <location>
        <begin position="186"/>
        <end position="203"/>
    </location>
</feature>
<proteinExistence type="predicted"/>
<dbReference type="EMBL" id="PDKK01000005">
    <property type="protein sequence ID" value="RXK05979.1"/>
    <property type="molecule type" value="Genomic_DNA"/>
</dbReference>
<protein>
    <submittedName>
        <fullName evidence="2">Ammonia monooxygenase</fullName>
    </submittedName>
</protein>
<keyword evidence="3" id="KW-1185">Reference proteome</keyword>
<dbReference type="Pfam" id="PF05145">
    <property type="entry name" value="AbrB"/>
    <property type="match status" value="1"/>
</dbReference>
<accession>A0A4Q1ANR1</accession>
<feature type="transmembrane region" description="Helical" evidence="1">
    <location>
        <begin position="5"/>
        <end position="21"/>
    </location>
</feature>
<dbReference type="NCBIfam" id="TIGR03082">
    <property type="entry name" value="Gneg_AbrB_dup"/>
    <property type="match status" value="2"/>
</dbReference>
<name>A0A4Q1ANR1_9BACT</name>
<dbReference type="GO" id="GO:0016020">
    <property type="term" value="C:membrane"/>
    <property type="evidence" value="ECO:0007669"/>
    <property type="project" value="InterPro"/>
</dbReference>
<dbReference type="InterPro" id="IPR017516">
    <property type="entry name" value="AbrB_dup"/>
</dbReference>
<feature type="transmembrane region" description="Helical" evidence="1">
    <location>
        <begin position="147"/>
        <end position="166"/>
    </location>
</feature>
<dbReference type="GO" id="GO:0010468">
    <property type="term" value="P:regulation of gene expression"/>
    <property type="evidence" value="ECO:0007669"/>
    <property type="project" value="InterPro"/>
</dbReference>
<evidence type="ECO:0000313" key="3">
    <source>
        <dbReference type="Proteomes" id="UP000289758"/>
    </source>
</evidence>
<keyword evidence="1" id="KW-0812">Transmembrane</keyword>
<dbReference type="Proteomes" id="UP000289758">
    <property type="component" value="Unassembled WGS sequence"/>
</dbReference>
<evidence type="ECO:0000313" key="2">
    <source>
        <dbReference type="EMBL" id="RXK05979.1"/>
    </source>
</evidence>
<dbReference type="PANTHER" id="PTHR38457:SF1">
    <property type="entry name" value="REGULATOR ABRB-RELATED"/>
    <property type="match status" value="1"/>
</dbReference>
<feature type="transmembrane region" description="Helical" evidence="1">
    <location>
        <begin position="210"/>
        <end position="228"/>
    </location>
</feature>
<sequence>MKKIMITFGIGLIGVFIFKLLSLPLPWMMGPVLTVAIASNLPNITTQKLTSKIANPGRMVIGVTVGSAFSASIINDLHHYMFSILLIIPFVLVSTVFGVLYYHKLGGIDKNSAFFASQPGGFVEMVMLAQSAGADVRKVILAQSSRLMIIVLALPFLIHAFLNIELPKSSAGSLLPSIIDIDIKDGLLMLFCGLSGWWFATKIKMGAASLLGPMIISIIFYILDLIHTRPPFELINIVQLILGASIGSSFSGIGFKEFSKTLLFGAGHFIVLLILSLIFGVFSVWITGENWLSVLLAFSPGGQSDMNLIAILVGANVPFVALHHTFRLFIVMAILPIMHRYFEKFTKDKSF</sequence>
<feature type="transmembrane region" description="Helical" evidence="1">
    <location>
        <begin position="80"/>
        <end position="102"/>
    </location>
</feature>
<dbReference type="InterPro" id="IPR007820">
    <property type="entry name" value="AbrB_fam"/>
</dbReference>
<feature type="transmembrane region" description="Helical" evidence="1">
    <location>
        <begin position="308"/>
        <end position="335"/>
    </location>
</feature>
<dbReference type="OrthoDB" id="7157734at2"/>
<keyword evidence="2" id="KW-0503">Monooxygenase</keyword>
<keyword evidence="2" id="KW-0560">Oxidoreductase</keyword>
<organism evidence="2 3">
    <name type="scientific">Halarcobacter ebronensis</name>
    <dbReference type="NCBI Taxonomy" id="1462615"/>
    <lineage>
        <taxon>Bacteria</taxon>
        <taxon>Pseudomonadati</taxon>
        <taxon>Campylobacterota</taxon>
        <taxon>Epsilonproteobacteria</taxon>
        <taxon>Campylobacterales</taxon>
        <taxon>Arcobacteraceae</taxon>
        <taxon>Halarcobacter</taxon>
    </lineage>
</organism>
<dbReference type="PIRSF" id="PIRSF038991">
    <property type="entry name" value="Protein_AbrB"/>
    <property type="match status" value="1"/>
</dbReference>
<reference evidence="2 3" key="1">
    <citation type="submission" date="2017-10" db="EMBL/GenBank/DDBJ databases">
        <title>Genomics of the genus Arcobacter.</title>
        <authorList>
            <person name="Perez-Cataluna A."/>
            <person name="Figueras M.J."/>
        </authorList>
    </citation>
    <scope>NUCLEOTIDE SEQUENCE [LARGE SCALE GENOMIC DNA]</scope>
    <source>
        <strain evidence="2 3">CECT 8441</strain>
    </source>
</reference>
<dbReference type="RefSeq" id="WP_129087180.1">
    <property type="nucleotide sequence ID" value="NZ_CP053836.1"/>
</dbReference>
<comment type="caution">
    <text evidence="2">The sequence shown here is derived from an EMBL/GenBank/DDBJ whole genome shotgun (WGS) entry which is preliminary data.</text>
</comment>
<evidence type="ECO:0000256" key="1">
    <source>
        <dbReference type="SAM" id="Phobius"/>
    </source>
</evidence>